<dbReference type="SUPFAM" id="SSF51735">
    <property type="entry name" value="NAD(P)-binding Rossmann-fold domains"/>
    <property type="match status" value="1"/>
</dbReference>
<dbReference type="InterPro" id="IPR014189">
    <property type="entry name" value="Quinone_OxRdtase_PIG3"/>
</dbReference>
<feature type="domain" description="Enoyl reductase (ER)" evidence="3">
    <location>
        <begin position="9"/>
        <end position="321"/>
    </location>
</feature>
<accession>A0A7H9BNR5</accession>
<dbReference type="InterPro" id="IPR013154">
    <property type="entry name" value="ADH-like_N"/>
</dbReference>
<dbReference type="CDD" id="cd05276">
    <property type="entry name" value="p53_inducible_oxidoreductase"/>
    <property type="match status" value="1"/>
</dbReference>
<evidence type="ECO:0000313" key="5">
    <source>
        <dbReference type="Proteomes" id="UP000509597"/>
    </source>
</evidence>
<dbReference type="Proteomes" id="UP000509597">
    <property type="component" value="Chromosome"/>
</dbReference>
<name>A0A7H9BNR5_9NEIS</name>
<dbReference type="Gene3D" id="3.90.180.10">
    <property type="entry name" value="Medium-chain alcohol dehydrogenases, catalytic domain"/>
    <property type="match status" value="1"/>
</dbReference>
<proteinExistence type="predicted"/>
<dbReference type="EMBL" id="CP058627">
    <property type="protein sequence ID" value="QLG89878.1"/>
    <property type="molecule type" value="Genomic_DNA"/>
</dbReference>
<keyword evidence="2" id="KW-0560">Oxidoreductase</keyword>
<dbReference type="InterPro" id="IPR036291">
    <property type="entry name" value="NAD(P)-bd_dom_sf"/>
</dbReference>
<dbReference type="InterPro" id="IPR011032">
    <property type="entry name" value="GroES-like_sf"/>
</dbReference>
<evidence type="ECO:0000256" key="2">
    <source>
        <dbReference type="ARBA" id="ARBA00023002"/>
    </source>
</evidence>
<dbReference type="PANTHER" id="PTHR48106:SF18">
    <property type="entry name" value="QUINONE OXIDOREDUCTASE PIG3"/>
    <property type="match status" value="1"/>
</dbReference>
<protein>
    <submittedName>
        <fullName evidence="4">NAD(P)H-quinone oxidoreductase</fullName>
    </submittedName>
</protein>
<reference evidence="4 5" key="1">
    <citation type="submission" date="2020-07" db="EMBL/GenBank/DDBJ databases">
        <title>Complete genome sequence of Chitinibacter sp. 2T18.</title>
        <authorList>
            <person name="Bae J.-W."/>
            <person name="Choi J.-W."/>
        </authorList>
    </citation>
    <scope>NUCLEOTIDE SEQUENCE [LARGE SCALE GENOMIC DNA]</scope>
    <source>
        <strain evidence="4 5">2T18</strain>
    </source>
</reference>
<dbReference type="InterPro" id="IPR013149">
    <property type="entry name" value="ADH-like_C"/>
</dbReference>
<dbReference type="KEGG" id="chiz:HQ393_08480"/>
<evidence type="ECO:0000313" key="4">
    <source>
        <dbReference type="EMBL" id="QLG89878.1"/>
    </source>
</evidence>
<dbReference type="Gene3D" id="3.40.50.720">
    <property type="entry name" value="NAD(P)-binding Rossmann-like Domain"/>
    <property type="match status" value="1"/>
</dbReference>
<keyword evidence="1" id="KW-0521">NADP</keyword>
<dbReference type="SMART" id="SM00829">
    <property type="entry name" value="PKS_ER"/>
    <property type="match status" value="1"/>
</dbReference>
<gene>
    <name evidence="4" type="ORF">HQ393_08480</name>
</gene>
<dbReference type="GO" id="GO:0016651">
    <property type="term" value="F:oxidoreductase activity, acting on NAD(P)H"/>
    <property type="evidence" value="ECO:0007669"/>
    <property type="project" value="TreeGrafter"/>
</dbReference>
<sequence length="328" mass="34503">MQAWTAEQGELLLGDAPIPTPAAGQLLVKVAAAGLNRADLVQASGKYPPPPGESEILGLEIAGEVLALGEGVSDFRVGDRVFGLVAGGAYAEYCLLEQSLSCLLIDTLSNVAAASLPEAWLTVWLNLIELGALRLDGSSNERRVLIHAGASGVGAAAIQLAKACGAWVAITTSSVEKQAFCRELGADLVIDYRRQDFAAEVKAAGGADLILDTIGGAYLAGNQRCLNQDGQMIVIGLLGGVEAQLNLGLLLVKRQRITGSTLRSLPLGRKAQLTQALREYVLPRISSGEFRVTLDRTFAFSEAAAAHEYLAQNHNIGKVVLQTFGSVK</sequence>
<dbReference type="PANTHER" id="PTHR48106">
    <property type="entry name" value="QUINONE OXIDOREDUCTASE PIG3-RELATED"/>
    <property type="match status" value="1"/>
</dbReference>
<organism evidence="4 5">
    <name type="scientific">Chitinibacter bivalviorum</name>
    <dbReference type="NCBI Taxonomy" id="2739434"/>
    <lineage>
        <taxon>Bacteria</taxon>
        <taxon>Pseudomonadati</taxon>
        <taxon>Pseudomonadota</taxon>
        <taxon>Betaproteobacteria</taxon>
        <taxon>Neisseriales</taxon>
        <taxon>Chitinibacteraceae</taxon>
        <taxon>Chitinibacter</taxon>
    </lineage>
</organism>
<dbReference type="Pfam" id="PF00107">
    <property type="entry name" value="ADH_zinc_N"/>
    <property type="match status" value="1"/>
</dbReference>
<dbReference type="GO" id="GO:0070402">
    <property type="term" value="F:NADPH binding"/>
    <property type="evidence" value="ECO:0007669"/>
    <property type="project" value="TreeGrafter"/>
</dbReference>
<keyword evidence="5" id="KW-1185">Reference proteome</keyword>
<dbReference type="InterPro" id="IPR020843">
    <property type="entry name" value="ER"/>
</dbReference>
<dbReference type="NCBIfam" id="TIGR02824">
    <property type="entry name" value="quinone_pig3"/>
    <property type="match status" value="1"/>
</dbReference>
<dbReference type="AlphaFoldDB" id="A0A7H9BNR5"/>
<evidence type="ECO:0000259" key="3">
    <source>
        <dbReference type="SMART" id="SM00829"/>
    </source>
</evidence>
<evidence type="ECO:0000256" key="1">
    <source>
        <dbReference type="ARBA" id="ARBA00022857"/>
    </source>
</evidence>
<dbReference type="Pfam" id="PF08240">
    <property type="entry name" value="ADH_N"/>
    <property type="match status" value="1"/>
</dbReference>
<dbReference type="SUPFAM" id="SSF50129">
    <property type="entry name" value="GroES-like"/>
    <property type="match status" value="1"/>
</dbReference>